<organism evidence="1 2">
    <name type="scientific">Populus alba x Populus x berolinensis</name>
    <dbReference type="NCBI Taxonomy" id="444605"/>
    <lineage>
        <taxon>Eukaryota</taxon>
        <taxon>Viridiplantae</taxon>
        <taxon>Streptophyta</taxon>
        <taxon>Embryophyta</taxon>
        <taxon>Tracheophyta</taxon>
        <taxon>Spermatophyta</taxon>
        <taxon>Magnoliopsida</taxon>
        <taxon>eudicotyledons</taxon>
        <taxon>Gunneridae</taxon>
        <taxon>Pentapetalae</taxon>
        <taxon>rosids</taxon>
        <taxon>fabids</taxon>
        <taxon>Malpighiales</taxon>
        <taxon>Salicaceae</taxon>
        <taxon>Saliceae</taxon>
        <taxon>Populus</taxon>
    </lineage>
</organism>
<gene>
    <name evidence="1" type="ORF">NC653_016034</name>
</gene>
<dbReference type="EMBL" id="JAQIZT010000006">
    <property type="protein sequence ID" value="KAJ6992808.1"/>
    <property type="molecule type" value="Genomic_DNA"/>
</dbReference>
<keyword evidence="2" id="KW-1185">Reference proteome</keyword>
<evidence type="ECO:0000313" key="1">
    <source>
        <dbReference type="EMBL" id="KAJ6992808.1"/>
    </source>
</evidence>
<evidence type="ECO:0000313" key="2">
    <source>
        <dbReference type="Proteomes" id="UP001164929"/>
    </source>
</evidence>
<accession>A0AAD6VYV8</accession>
<dbReference type="Proteomes" id="UP001164929">
    <property type="component" value="Chromosome 6"/>
</dbReference>
<proteinExistence type="predicted"/>
<dbReference type="AlphaFoldDB" id="A0AAD6VYV8"/>
<sequence length="30" mass="3576">MHGQAKNALRLEYFEENIKNKKSNENIERA</sequence>
<reference evidence="1" key="1">
    <citation type="journal article" date="2023" name="Mol. Ecol. Resour.">
        <title>Chromosome-level genome assembly of a triploid poplar Populus alba 'Berolinensis'.</title>
        <authorList>
            <person name="Chen S."/>
            <person name="Yu Y."/>
            <person name="Wang X."/>
            <person name="Wang S."/>
            <person name="Zhang T."/>
            <person name="Zhou Y."/>
            <person name="He R."/>
            <person name="Meng N."/>
            <person name="Wang Y."/>
            <person name="Liu W."/>
            <person name="Liu Z."/>
            <person name="Liu J."/>
            <person name="Guo Q."/>
            <person name="Huang H."/>
            <person name="Sederoff R.R."/>
            <person name="Wang G."/>
            <person name="Qu G."/>
            <person name="Chen S."/>
        </authorList>
    </citation>
    <scope>NUCLEOTIDE SEQUENCE</scope>
    <source>
        <strain evidence="1">SC-2020</strain>
    </source>
</reference>
<protein>
    <submittedName>
        <fullName evidence="1">Uncharacterized protein</fullName>
    </submittedName>
</protein>
<comment type="caution">
    <text evidence="1">The sequence shown here is derived from an EMBL/GenBank/DDBJ whole genome shotgun (WGS) entry which is preliminary data.</text>
</comment>
<name>A0AAD6VYV8_9ROSI</name>